<accession>A0ABW5BHQ3</accession>
<evidence type="ECO:0000313" key="3">
    <source>
        <dbReference type="Proteomes" id="UP001597294"/>
    </source>
</evidence>
<name>A0ABW5BHQ3_9PROT</name>
<sequence>MKLSKHFVVLLVALVLWACEEKADLSHSEQYSYKGVEFVLPGNWTVTEDSESDGFRYIGIETPGDAVTGISILEKDVTISLEEYVDLIINNFNDELPVGSRNRGEVFELSQNANSNAAQGIRNQFSIKVASIEVPHTADFFEMNSAMKLVFIFTQVADEDRDMVAEGFVKVVDSFSLE</sequence>
<organism evidence="2 3">
    <name type="scientific">Kiloniella antarctica</name>
    <dbReference type="NCBI Taxonomy" id="1550907"/>
    <lineage>
        <taxon>Bacteria</taxon>
        <taxon>Pseudomonadati</taxon>
        <taxon>Pseudomonadota</taxon>
        <taxon>Alphaproteobacteria</taxon>
        <taxon>Rhodospirillales</taxon>
        <taxon>Kiloniellaceae</taxon>
        <taxon>Kiloniella</taxon>
    </lineage>
</organism>
<dbReference type="Proteomes" id="UP001597294">
    <property type="component" value="Unassembled WGS sequence"/>
</dbReference>
<evidence type="ECO:0008006" key="4">
    <source>
        <dbReference type="Google" id="ProtNLM"/>
    </source>
</evidence>
<evidence type="ECO:0000256" key="1">
    <source>
        <dbReference type="SAM" id="SignalP"/>
    </source>
</evidence>
<protein>
    <recommendedName>
        <fullName evidence="4">PsbP C-terminal domain-containing protein</fullName>
    </recommendedName>
</protein>
<reference evidence="3" key="1">
    <citation type="journal article" date="2019" name="Int. J. Syst. Evol. Microbiol.">
        <title>The Global Catalogue of Microorganisms (GCM) 10K type strain sequencing project: providing services to taxonomists for standard genome sequencing and annotation.</title>
        <authorList>
            <consortium name="The Broad Institute Genomics Platform"/>
            <consortium name="The Broad Institute Genome Sequencing Center for Infectious Disease"/>
            <person name="Wu L."/>
            <person name="Ma J."/>
        </authorList>
    </citation>
    <scope>NUCLEOTIDE SEQUENCE [LARGE SCALE GENOMIC DNA]</scope>
    <source>
        <strain evidence="3">CGMCC 4.7192</strain>
    </source>
</reference>
<keyword evidence="3" id="KW-1185">Reference proteome</keyword>
<gene>
    <name evidence="2" type="ORF">ACFSKO_08500</name>
</gene>
<dbReference type="EMBL" id="JBHUII010000004">
    <property type="protein sequence ID" value="MFD2205647.1"/>
    <property type="molecule type" value="Genomic_DNA"/>
</dbReference>
<dbReference type="RefSeq" id="WP_380250459.1">
    <property type="nucleotide sequence ID" value="NZ_JBHUII010000004.1"/>
</dbReference>
<feature type="signal peptide" evidence="1">
    <location>
        <begin position="1"/>
        <end position="18"/>
    </location>
</feature>
<feature type="chain" id="PRO_5046047658" description="PsbP C-terminal domain-containing protein" evidence="1">
    <location>
        <begin position="19"/>
        <end position="178"/>
    </location>
</feature>
<keyword evidence="1" id="KW-0732">Signal</keyword>
<proteinExistence type="predicted"/>
<comment type="caution">
    <text evidence="2">The sequence shown here is derived from an EMBL/GenBank/DDBJ whole genome shotgun (WGS) entry which is preliminary data.</text>
</comment>
<evidence type="ECO:0000313" key="2">
    <source>
        <dbReference type="EMBL" id="MFD2205647.1"/>
    </source>
</evidence>